<protein>
    <submittedName>
        <fullName evidence="2">Enamine deaminase RidA (YjgF/YER057c/UK114 family)</fullName>
    </submittedName>
</protein>
<dbReference type="InterPro" id="IPR006175">
    <property type="entry name" value="YjgF/YER057c/UK114"/>
</dbReference>
<dbReference type="PANTHER" id="PTHR11803:SF58">
    <property type="entry name" value="PROTEIN HMF1-RELATED"/>
    <property type="match status" value="1"/>
</dbReference>
<dbReference type="CDD" id="cd00448">
    <property type="entry name" value="YjgF_YER057c_UK114_family"/>
    <property type="match status" value="1"/>
</dbReference>
<evidence type="ECO:0000313" key="3">
    <source>
        <dbReference type="Proteomes" id="UP000636579"/>
    </source>
</evidence>
<sequence>MTLTHLNPEQLEPSPVFSQGVLSSRAGVLYVGGQNGNTASGAMAEGFAAQTEQAYRNVLAVLEAAGCSTGDVMKMTIYVKGDEDVSAGLAAAQGVWGSQPTAITVLRVHGLARPDALVEIEAVAEVPEGPV</sequence>
<keyword evidence="3" id="KW-1185">Reference proteome</keyword>
<comment type="caution">
    <text evidence="2">The sequence shown here is derived from an EMBL/GenBank/DDBJ whole genome shotgun (WGS) entry which is preliminary data.</text>
</comment>
<comment type="similarity">
    <text evidence="1">Belongs to the RutC family.</text>
</comment>
<reference evidence="2 3" key="1">
    <citation type="submission" date="2020-10" db="EMBL/GenBank/DDBJ databases">
        <title>Sequencing the genomes of 1000 actinobacteria strains.</title>
        <authorList>
            <person name="Klenk H.-P."/>
        </authorList>
    </citation>
    <scope>NUCLEOTIDE SEQUENCE [LARGE SCALE GENOMIC DNA]</scope>
    <source>
        <strain evidence="2 3">DSM 15474</strain>
    </source>
</reference>
<name>A0ABR9J854_9MICC</name>
<accession>A0ABR9J854</accession>
<dbReference type="EMBL" id="JADBEE010000001">
    <property type="protein sequence ID" value="MBE1515176.1"/>
    <property type="molecule type" value="Genomic_DNA"/>
</dbReference>
<dbReference type="Gene3D" id="3.30.1330.40">
    <property type="entry name" value="RutC-like"/>
    <property type="match status" value="1"/>
</dbReference>
<dbReference type="RefSeq" id="WP_192591832.1">
    <property type="nucleotide sequence ID" value="NZ_JADBEE010000001.1"/>
</dbReference>
<evidence type="ECO:0000256" key="1">
    <source>
        <dbReference type="ARBA" id="ARBA00010552"/>
    </source>
</evidence>
<proteinExistence type="inferred from homology"/>
<dbReference type="SUPFAM" id="SSF55298">
    <property type="entry name" value="YjgF-like"/>
    <property type="match status" value="1"/>
</dbReference>
<dbReference type="Proteomes" id="UP000636579">
    <property type="component" value="Unassembled WGS sequence"/>
</dbReference>
<evidence type="ECO:0000313" key="2">
    <source>
        <dbReference type="EMBL" id="MBE1515176.1"/>
    </source>
</evidence>
<organism evidence="2 3">
    <name type="scientific">Nesterenkonia halotolerans</name>
    <dbReference type="NCBI Taxonomy" id="225325"/>
    <lineage>
        <taxon>Bacteria</taxon>
        <taxon>Bacillati</taxon>
        <taxon>Actinomycetota</taxon>
        <taxon>Actinomycetes</taxon>
        <taxon>Micrococcales</taxon>
        <taxon>Micrococcaceae</taxon>
        <taxon>Nesterenkonia</taxon>
    </lineage>
</organism>
<gene>
    <name evidence="2" type="ORF">H4W26_001931</name>
</gene>
<dbReference type="PANTHER" id="PTHR11803">
    <property type="entry name" value="2-IMINOBUTANOATE/2-IMINOPROPANOATE DEAMINASE RIDA"/>
    <property type="match status" value="1"/>
</dbReference>
<dbReference type="InterPro" id="IPR035959">
    <property type="entry name" value="RutC-like_sf"/>
</dbReference>
<dbReference type="Pfam" id="PF01042">
    <property type="entry name" value="Ribonuc_L-PSP"/>
    <property type="match status" value="1"/>
</dbReference>